<feature type="compositionally biased region" description="Polar residues" evidence="1">
    <location>
        <begin position="107"/>
        <end position="128"/>
    </location>
</feature>
<proteinExistence type="predicted"/>
<feature type="transmembrane region" description="Helical" evidence="2">
    <location>
        <begin position="203"/>
        <end position="223"/>
    </location>
</feature>
<reference evidence="3" key="1">
    <citation type="journal article" date="2020" name="Stud. Mycol.">
        <title>101 Dothideomycetes genomes: a test case for predicting lifestyles and emergence of pathogens.</title>
        <authorList>
            <person name="Haridas S."/>
            <person name="Albert R."/>
            <person name="Binder M."/>
            <person name="Bloem J."/>
            <person name="Labutti K."/>
            <person name="Salamov A."/>
            <person name="Andreopoulos B."/>
            <person name="Baker S."/>
            <person name="Barry K."/>
            <person name="Bills G."/>
            <person name="Bluhm B."/>
            <person name="Cannon C."/>
            <person name="Castanera R."/>
            <person name="Culley D."/>
            <person name="Daum C."/>
            <person name="Ezra D."/>
            <person name="Gonzalez J."/>
            <person name="Henrissat B."/>
            <person name="Kuo A."/>
            <person name="Liang C."/>
            <person name="Lipzen A."/>
            <person name="Lutzoni F."/>
            <person name="Magnuson J."/>
            <person name="Mondo S."/>
            <person name="Nolan M."/>
            <person name="Ohm R."/>
            <person name="Pangilinan J."/>
            <person name="Park H.-J."/>
            <person name="Ramirez L."/>
            <person name="Alfaro M."/>
            <person name="Sun H."/>
            <person name="Tritt A."/>
            <person name="Yoshinaga Y."/>
            <person name="Zwiers L.-H."/>
            <person name="Turgeon B."/>
            <person name="Goodwin S."/>
            <person name="Spatafora J."/>
            <person name="Crous P."/>
            <person name="Grigoriev I."/>
        </authorList>
    </citation>
    <scope>NUCLEOTIDE SEQUENCE</scope>
    <source>
        <strain evidence="3">CBS 183.55</strain>
    </source>
</reference>
<keyword evidence="2" id="KW-0472">Membrane</keyword>
<dbReference type="AlphaFoldDB" id="A0A6A5RWQ4"/>
<feature type="region of interest" description="Disordered" evidence="1">
    <location>
        <begin position="107"/>
        <end position="131"/>
    </location>
</feature>
<feature type="non-terminal residue" evidence="3">
    <location>
        <position position="224"/>
    </location>
</feature>
<evidence type="ECO:0000313" key="4">
    <source>
        <dbReference type="Proteomes" id="UP000800082"/>
    </source>
</evidence>
<dbReference type="Proteomes" id="UP000800082">
    <property type="component" value="Unassembled WGS sequence"/>
</dbReference>
<dbReference type="RefSeq" id="XP_033451882.1">
    <property type="nucleotide sequence ID" value="XM_033588918.1"/>
</dbReference>
<evidence type="ECO:0000256" key="2">
    <source>
        <dbReference type="SAM" id="Phobius"/>
    </source>
</evidence>
<keyword evidence="2" id="KW-1133">Transmembrane helix</keyword>
<protein>
    <submittedName>
        <fullName evidence="3">Uncharacterized protein</fullName>
    </submittedName>
</protein>
<keyword evidence="2" id="KW-0812">Transmembrane</keyword>
<evidence type="ECO:0000256" key="1">
    <source>
        <dbReference type="SAM" id="MobiDB-lite"/>
    </source>
</evidence>
<organism evidence="3 4">
    <name type="scientific">Didymella exigua CBS 183.55</name>
    <dbReference type="NCBI Taxonomy" id="1150837"/>
    <lineage>
        <taxon>Eukaryota</taxon>
        <taxon>Fungi</taxon>
        <taxon>Dikarya</taxon>
        <taxon>Ascomycota</taxon>
        <taxon>Pezizomycotina</taxon>
        <taxon>Dothideomycetes</taxon>
        <taxon>Pleosporomycetidae</taxon>
        <taxon>Pleosporales</taxon>
        <taxon>Pleosporineae</taxon>
        <taxon>Didymellaceae</taxon>
        <taxon>Didymella</taxon>
    </lineage>
</organism>
<dbReference type="EMBL" id="ML978960">
    <property type="protein sequence ID" value="KAF1931634.1"/>
    <property type="molecule type" value="Genomic_DNA"/>
</dbReference>
<feature type="non-terminal residue" evidence="3">
    <location>
        <position position="1"/>
    </location>
</feature>
<evidence type="ECO:0000313" key="3">
    <source>
        <dbReference type="EMBL" id="KAF1931634.1"/>
    </source>
</evidence>
<accession>A0A6A5RWQ4</accession>
<dbReference type="GeneID" id="54346565"/>
<feature type="transmembrane region" description="Helical" evidence="2">
    <location>
        <begin position="162"/>
        <end position="183"/>
    </location>
</feature>
<dbReference type="OrthoDB" id="3691966at2759"/>
<sequence>IDFDDKYFAERLQLAHNEITGSWVKRFFSARRLRYIRLYQSSAWSESPPISAEPEAGASRLLATGSGTDSEAATFTEDKLMQLYKHPKSGKARYTWVHWARRVAISHTSSQSRPHTSDSSHPTSYQESSDGKEGNVIRYALHSPADTITTVQFVHTLSTLRILVALTLILVTSALGALLWVFLGVGSGWMGDFGMQSANRVGSGMAVGMLALLLELLGFAVWAW</sequence>
<name>A0A6A5RWQ4_9PLEO</name>
<keyword evidence="4" id="KW-1185">Reference proteome</keyword>
<gene>
    <name evidence="3" type="ORF">M421DRAFT_28135</name>
</gene>